<gene>
    <name evidence="3" type="ORF">SAMN05660330_04436</name>
</gene>
<proteinExistence type="predicted"/>
<dbReference type="PANTHER" id="PTHR35936">
    <property type="entry name" value="MEMBRANE-BOUND LYTIC MUREIN TRANSGLYCOSYLASE F"/>
    <property type="match status" value="1"/>
</dbReference>
<dbReference type="EMBL" id="FNJI01000108">
    <property type="protein sequence ID" value="SDP86234.1"/>
    <property type="molecule type" value="Genomic_DNA"/>
</dbReference>
<accession>A0A1H0W670</accession>
<dbReference type="AlphaFoldDB" id="A0A1H0W670"/>
<name>A0A1H0W670_9BACT</name>
<dbReference type="Pfam" id="PF00497">
    <property type="entry name" value="SBP_bac_3"/>
    <property type="match status" value="1"/>
</dbReference>
<keyword evidence="4" id="KW-1185">Reference proteome</keyword>
<keyword evidence="1" id="KW-0732">Signal</keyword>
<dbReference type="OrthoDB" id="5452509at2"/>
<dbReference type="SUPFAM" id="SSF53850">
    <property type="entry name" value="Periplasmic binding protein-like II"/>
    <property type="match status" value="1"/>
</dbReference>
<evidence type="ECO:0000313" key="3">
    <source>
        <dbReference type="EMBL" id="SDP86234.1"/>
    </source>
</evidence>
<dbReference type="RefSeq" id="WP_092226431.1">
    <property type="nucleotide sequence ID" value="NZ_FNJI01000108.1"/>
</dbReference>
<evidence type="ECO:0000256" key="1">
    <source>
        <dbReference type="ARBA" id="ARBA00022729"/>
    </source>
</evidence>
<dbReference type="InterPro" id="IPR001638">
    <property type="entry name" value="Solute-binding_3/MltF_N"/>
</dbReference>
<sequence>MSKRISIITLILLSFLFNIASAQEIVRLTNGEWQPLMSKNLKHFGVFSHIVSEAFLLEGIEVQYAFYSWQEAYDLAEKGDKYDGSVGWVATPDRETTFYFTDPVTVNKKVFFHLKSFPFQWNTIDDLVDLNIGAVNKYTYGEAFDTAAKTGKLKVEFVNQDKELIKRLMTGGIQVFPMAIEVGYSILHHELSLEQASLVTNHHRPVSVAPLSVMISKNIDPARAQRLVTAFNRGLARLKKSGAYEEMIWASRQGEYKIYVQPVIKQRVR</sequence>
<evidence type="ECO:0000259" key="2">
    <source>
        <dbReference type="Pfam" id="PF00497"/>
    </source>
</evidence>
<dbReference type="STRING" id="91360.SAMN05660330_04436"/>
<feature type="domain" description="Solute-binding protein family 3/N-terminal" evidence="2">
    <location>
        <begin position="42"/>
        <end position="247"/>
    </location>
</feature>
<dbReference type="Gene3D" id="3.40.190.10">
    <property type="entry name" value="Periplasmic binding protein-like II"/>
    <property type="match status" value="2"/>
</dbReference>
<dbReference type="PANTHER" id="PTHR35936:SF25">
    <property type="entry name" value="ABC TRANSPORTER SUBSTRATE-BINDING PROTEIN"/>
    <property type="match status" value="1"/>
</dbReference>
<organism evidence="3 4">
    <name type="scientific">Desulforhopalus singaporensis</name>
    <dbReference type="NCBI Taxonomy" id="91360"/>
    <lineage>
        <taxon>Bacteria</taxon>
        <taxon>Pseudomonadati</taxon>
        <taxon>Thermodesulfobacteriota</taxon>
        <taxon>Desulfobulbia</taxon>
        <taxon>Desulfobulbales</taxon>
        <taxon>Desulfocapsaceae</taxon>
        <taxon>Desulforhopalus</taxon>
    </lineage>
</organism>
<reference evidence="3 4" key="1">
    <citation type="submission" date="2016-10" db="EMBL/GenBank/DDBJ databases">
        <authorList>
            <person name="de Groot N.N."/>
        </authorList>
    </citation>
    <scope>NUCLEOTIDE SEQUENCE [LARGE SCALE GENOMIC DNA]</scope>
    <source>
        <strain evidence="3 4">DSM 12130</strain>
    </source>
</reference>
<protein>
    <submittedName>
        <fullName evidence="3">Polar amino acid transport system substrate-binding protein</fullName>
    </submittedName>
</protein>
<dbReference type="Proteomes" id="UP000199073">
    <property type="component" value="Unassembled WGS sequence"/>
</dbReference>
<evidence type="ECO:0000313" key="4">
    <source>
        <dbReference type="Proteomes" id="UP000199073"/>
    </source>
</evidence>